<sequence length="233" mass="26189">MKKTILSICLVLTIGLFASQVFAQQGKFKGTIKYTLNWEGEVPQGVPTSFEVKVYDQKATFKNVLSMFQEPTIINSEAKIVYSLFDFSQIPVEGATGKWYVKSKVDDQDIAKNTYEFTSETKAIAGKNTKKVNVTFKSEDGTEKKETIWVCDEIGPNMDMYFYPGLKGVPFEFPVELEKYKITFTVSEIIEGKVKEADMLLPTGYEETSQEEFTEIINTIFEAFGGGQGGDDI</sequence>
<evidence type="ECO:0008006" key="2">
    <source>
        <dbReference type="Google" id="ProtNLM"/>
    </source>
</evidence>
<protein>
    <recommendedName>
        <fullName evidence="2">DUF4412 domain-containing protein</fullName>
    </recommendedName>
</protein>
<evidence type="ECO:0000313" key="1">
    <source>
        <dbReference type="EMBL" id="MPL73413.1"/>
    </source>
</evidence>
<proteinExistence type="predicted"/>
<organism evidence="1">
    <name type="scientific">bioreactor metagenome</name>
    <dbReference type="NCBI Taxonomy" id="1076179"/>
    <lineage>
        <taxon>unclassified sequences</taxon>
        <taxon>metagenomes</taxon>
        <taxon>ecological metagenomes</taxon>
    </lineage>
</organism>
<accession>A0A644U2C9</accession>
<comment type="caution">
    <text evidence="1">The sequence shown here is derived from an EMBL/GenBank/DDBJ whole genome shotgun (WGS) entry which is preliminary data.</text>
</comment>
<dbReference type="EMBL" id="VSSQ01000072">
    <property type="protein sequence ID" value="MPL73413.1"/>
    <property type="molecule type" value="Genomic_DNA"/>
</dbReference>
<gene>
    <name evidence="1" type="ORF">SDC9_19213</name>
</gene>
<name>A0A644U2C9_9ZZZZ</name>
<reference evidence="1" key="1">
    <citation type="submission" date="2019-08" db="EMBL/GenBank/DDBJ databases">
        <authorList>
            <person name="Kucharzyk K."/>
            <person name="Murdoch R.W."/>
            <person name="Higgins S."/>
            <person name="Loffler F."/>
        </authorList>
    </citation>
    <scope>NUCLEOTIDE SEQUENCE</scope>
</reference>
<dbReference type="AlphaFoldDB" id="A0A644U2C9"/>